<gene>
    <name evidence="1" type="ORF">CHH67_14480</name>
</gene>
<protein>
    <submittedName>
        <fullName evidence="1">Uncharacterized protein</fullName>
    </submittedName>
</protein>
<accession>A0A268EQL3</accession>
<reference evidence="1 2" key="1">
    <citation type="submission" date="2017-07" db="EMBL/GenBank/DDBJ databases">
        <title>Isolation and whole genome analysis of endospore-forming bacteria from heroin.</title>
        <authorList>
            <person name="Kalinowski J."/>
            <person name="Ahrens B."/>
            <person name="Al-Dilaimi A."/>
            <person name="Winkler A."/>
            <person name="Wibberg D."/>
            <person name="Schleenbecker U."/>
            <person name="Ruckert C."/>
            <person name="Wolfel R."/>
            <person name="Grass G."/>
        </authorList>
    </citation>
    <scope>NUCLEOTIDE SEQUENCE [LARGE SCALE GENOMIC DNA]</scope>
    <source>
        <strain evidence="1 2">7537-G1</strain>
    </source>
</reference>
<comment type="caution">
    <text evidence="1">The sequence shown here is derived from an EMBL/GenBank/DDBJ whole genome shotgun (WGS) entry which is preliminary data.</text>
</comment>
<evidence type="ECO:0000313" key="2">
    <source>
        <dbReference type="Proteomes" id="UP000215596"/>
    </source>
</evidence>
<organism evidence="1 2">
    <name type="scientific">Paenibacillus campinasensis</name>
    <dbReference type="NCBI Taxonomy" id="66347"/>
    <lineage>
        <taxon>Bacteria</taxon>
        <taxon>Bacillati</taxon>
        <taxon>Bacillota</taxon>
        <taxon>Bacilli</taxon>
        <taxon>Bacillales</taxon>
        <taxon>Paenibacillaceae</taxon>
        <taxon>Paenibacillus</taxon>
    </lineage>
</organism>
<sequence>MKKTFSKAKSGLKMSIRCDSQAEKAKKRLAVWYVQARKYTDTFPDEPVGIGVGYTGKSPDLGYARLVSSERGSRQLTQQVAQLLGRFLEQPQAYTVALRGRFSLSTLLGLDRLVGCLSTCIHYIWLPLL</sequence>
<dbReference type="Proteomes" id="UP000215596">
    <property type="component" value="Unassembled WGS sequence"/>
</dbReference>
<dbReference type="EMBL" id="NPBY01000045">
    <property type="protein sequence ID" value="PAD75420.1"/>
    <property type="molecule type" value="Genomic_DNA"/>
</dbReference>
<dbReference type="AlphaFoldDB" id="A0A268EQL3"/>
<evidence type="ECO:0000313" key="1">
    <source>
        <dbReference type="EMBL" id="PAD75420.1"/>
    </source>
</evidence>
<proteinExistence type="predicted"/>
<name>A0A268EQL3_9BACL</name>